<dbReference type="OrthoDB" id="1698671at2"/>
<dbReference type="Pfam" id="PF24032">
    <property type="entry name" value="YQBQ"/>
    <property type="match status" value="1"/>
</dbReference>
<evidence type="ECO:0000313" key="3">
    <source>
        <dbReference type="Proteomes" id="UP000075531"/>
    </source>
</evidence>
<organism evidence="2 3">
    <name type="scientific">Clostridium tepidiprofundi DSM 19306</name>
    <dbReference type="NCBI Taxonomy" id="1121338"/>
    <lineage>
        <taxon>Bacteria</taxon>
        <taxon>Bacillati</taxon>
        <taxon>Bacillota</taxon>
        <taxon>Clostridia</taxon>
        <taxon>Eubacteriales</taxon>
        <taxon>Clostridiaceae</taxon>
        <taxon>Clostridium</taxon>
    </lineage>
</organism>
<reference evidence="2 3" key="1">
    <citation type="submission" date="2016-02" db="EMBL/GenBank/DDBJ databases">
        <title>Genome sequence of Clostridium tepidiprofundi DSM 19306.</title>
        <authorList>
            <person name="Poehlein A."/>
            <person name="Daniel R."/>
        </authorList>
    </citation>
    <scope>NUCLEOTIDE SEQUENCE [LARGE SCALE GENOMIC DNA]</scope>
    <source>
        <strain evidence="2 3">DSM 19306</strain>
    </source>
</reference>
<dbReference type="EMBL" id="LTBA01000001">
    <property type="protein sequence ID" value="KYH35828.1"/>
    <property type="molecule type" value="Genomic_DNA"/>
</dbReference>
<comment type="caution">
    <text evidence="2">The sequence shown here is derived from an EMBL/GenBank/DDBJ whole genome shotgun (WGS) entry which is preliminary data.</text>
</comment>
<dbReference type="STRING" id="1121338.CLTEP_02210"/>
<evidence type="ECO:0000259" key="1">
    <source>
        <dbReference type="Pfam" id="PF24032"/>
    </source>
</evidence>
<protein>
    <recommendedName>
        <fullName evidence="1">YqbQ/XkdQ domain-containing protein</fullName>
    </recommendedName>
</protein>
<proteinExistence type="predicted"/>
<gene>
    <name evidence="2" type="ORF">CLTEP_02210</name>
</gene>
<dbReference type="InterPro" id="IPR056937">
    <property type="entry name" value="YqbQ/XkdQ"/>
</dbReference>
<evidence type="ECO:0000313" key="2">
    <source>
        <dbReference type="EMBL" id="KYH35828.1"/>
    </source>
</evidence>
<dbReference type="AlphaFoldDB" id="A0A151B7C0"/>
<dbReference type="SUPFAM" id="SSF69279">
    <property type="entry name" value="Phage tail proteins"/>
    <property type="match status" value="1"/>
</dbReference>
<dbReference type="RefSeq" id="WP_066821231.1">
    <property type="nucleotide sequence ID" value="NZ_LTBA01000001.1"/>
</dbReference>
<dbReference type="PATRIC" id="fig|1121338.3.peg.223"/>
<name>A0A151B7C0_9CLOT</name>
<sequence length="311" mass="35356">MYRLYVNNKNITNKVNNISYSTDIETVGTTLTFDTVETVSEGAIVSLKENSKEIIRAIVTNTSRNKDYYSVTSQDFAFYLNKNEVIIQFNKVSANKAIKQLLDKFGIKNNINSSLTTQITKIYKDETILDVINDILEQCYLEKNIKYRIEMRLDVLYIEKITNLEINPTIFFDNKSIKSLKLISDDITYNRSIEDMKNKVVVISDDEKSTRIIAKVQDNANISKFGLMQEVVTLKDKNIAQAKNIAQNTLKDLNRIQEEISFTILGDSTVKAGRVVNINTDIVKGKYLIKSASHSITDVNHDKVNVTLGVI</sequence>
<keyword evidence="3" id="KW-1185">Reference proteome</keyword>
<dbReference type="Proteomes" id="UP000075531">
    <property type="component" value="Unassembled WGS sequence"/>
</dbReference>
<accession>A0A151B7C0</accession>
<feature type="domain" description="YqbQ/XkdQ" evidence="1">
    <location>
        <begin position="18"/>
        <end position="301"/>
    </location>
</feature>